<evidence type="ECO:0000256" key="1">
    <source>
        <dbReference type="SAM" id="MobiDB-lite"/>
    </source>
</evidence>
<dbReference type="Proteomes" id="UP001589575">
    <property type="component" value="Unassembled WGS sequence"/>
</dbReference>
<organism evidence="2 3">
    <name type="scientific">Citricoccus parietis</name>
    <dbReference type="NCBI Taxonomy" id="592307"/>
    <lineage>
        <taxon>Bacteria</taxon>
        <taxon>Bacillati</taxon>
        <taxon>Actinomycetota</taxon>
        <taxon>Actinomycetes</taxon>
        <taxon>Micrococcales</taxon>
        <taxon>Micrococcaceae</taxon>
        <taxon>Citricoccus</taxon>
    </lineage>
</organism>
<protein>
    <submittedName>
        <fullName evidence="2">Uncharacterized protein</fullName>
    </submittedName>
</protein>
<reference evidence="2 3" key="1">
    <citation type="submission" date="2024-09" db="EMBL/GenBank/DDBJ databases">
        <authorList>
            <person name="Sun Q."/>
            <person name="Mori K."/>
        </authorList>
    </citation>
    <scope>NUCLEOTIDE SEQUENCE [LARGE SCALE GENOMIC DNA]</scope>
    <source>
        <strain evidence="2 3">CCM 7609</strain>
    </source>
</reference>
<feature type="compositionally biased region" description="Basic and acidic residues" evidence="1">
    <location>
        <begin position="1"/>
        <end position="10"/>
    </location>
</feature>
<proteinExistence type="predicted"/>
<sequence>MSARCADRPATHHPRHYPPQKSAAREVRPLPCPRPQPPTSCPRKRPSRWTFRWRTSTSWSPVPAPGDWPRP</sequence>
<comment type="caution">
    <text evidence="2">The sequence shown here is derived from an EMBL/GenBank/DDBJ whole genome shotgun (WGS) entry which is preliminary data.</text>
</comment>
<gene>
    <name evidence="2" type="ORF">ACFFX0_15270</name>
</gene>
<evidence type="ECO:0000313" key="3">
    <source>
        <dbReference type="Proteomes" id="UP001589575"/>
    </source>
</evidence>
<accession>A0ABV5G0N1</accession>
<feature type="region of interest" description="Disordered" evidence="1">
    <location>
        <begin position="1"/>
        <end position="47"/>
    </location>
</feature>
<name>A0ABV5G0N1_9MICC</name>
<evidence type="ECO:0000313" key="2">
    <source>
        <dbReference type="EMBL" id="MFB9072481.1"/>
    </source>
</evidence>
<feature type="compositionally biased region" description="Pro residues" evidence="1">
    <location>
        <begin position="30"/>
        <end position="40"/>
    </location>
</feature>
<keyword evidence="3" id="KW-1185">Reference proteome</keyword>
<dbReference type="EMBL" id="JBHMFI010000001">
    <property type="protein sequence ID" value="MFB9072481.1"/>
    <property type="molecule type" value="Genomic_DNA"/>
</dbReference>